<comment type="similarity">
    <text evidence="2">Belongs to the TAF4 family.</text>
</comment>
<dbReference type="RefSeq" id="XP_003741274.1">
    <property type="nucleotide sequence ID" value="XM_003741226.2"/>
</dbReference>
<evidence type="ECO:0000256" key="4">
    <source>
        <dbReference type="ARBA" id="ARBA00023163"/>
    </source>
</evidence>
<keyword evidence="8" id="KW-1185">Reference proteome</keyword>
<dbReference type="InterPro" id="IPR007900">
    <property type="entry name" value="TAF4_C"/>
</dbReference>
<evidence type="ECO:0000313" key="8">
    <source>
        <dbReference type="Proteomes" id="UP000694867"/>
    </source>
</evidence>
<dbReference type="InterPro" id="IPR045144">
    <property type="entry name" value="TAF4"/>
</dbReference>
<dbReference type="KEGG" id="goe:100900110"/>
<dbReference type="PROSITE" id="PS51119">
    <property type="entry name" value="TAFH"/>
    <property type="match status" value="1"/>
</dbReference>
<evidence type="ECO:0000256" key="1">
    <source>
        <dbReference type="ARBA" id="ARBA00004123"/>
    </source>
</evidence>
<feature type="domain" description="TAFH" evidence="7">
    <location>
        <begin position="35"/>
        <end position="136"/>
    </location>
</feature>
<proteinExistence type="inferred from homology"/>
<feature type="region of interest" description="Disordered" evidence="6">
    <location>
        <begin position="1"/>
        <end position="42"/>
    </location>
</feature>
<name>A0AAJ6VWV2_9ACAR</name>
<dbReference type="AlphaFoldDB" id="A0AAJ6VWV2"/>
<gene>
    <name evidence="9" type="primary">LOC100900110</name>
</gene>
<dbReference type="GO" id="GO:0003677">
    <property type="term" value="F:DNA binding"/>
    <property type="evidence" value="ECO:0007669"/>
    <property type="project" value="TreeGrafter"/>
</dbReference>
<dbReference type="GO" id="GO:0005669">
    <property type="term" value="C:transcription factor TFIID complex"/>
    <property type="evidence" value="ECO:0007669"/>
    <property type="project" value="InterPro"/>
</dbReference>
<dbReference type="SMART" id="SM00549">
    <property type="entry name" value="TAFH"/>
    <property type="match status" value="1"/>
</dbReference>
<dbReference type="Proteomes" id="UP000694867">
    <property type="component" value="Unplaced"/>
</dbReference>
<dbReference type="CDD" id="cd08045">
    <property type="entry name" value="HFD_TAF4"/>
    <property type="match status" value="1"/>
</dbReference>
<dbReference type="FunFam" id="1.10.20.10:FF:000015">
    <property type="entry name" value="Transcription initiation factor TFIID subunit 4B"/>
    <property type="match status" value="1"/>
</dbReference>
<dbReference type="SUPFAM" id="SSF158553">
    <property type="entry name" value="TAFH domain-like"/>
    <property type="match status" value="1"/>
</dbReference>
<dbReference type="PANTHER" id="PTHR15138:SF14">
    <property type="entry name" value="TRANSCRIPTION INITIATION FACTOR TFIID SUBUNIT 4"/>
    <property type="match status" value="1"/>
</dbReference>
<keyword evidence="3" id="KW-0805">Transcription regulation</keyword>
<organism evidence="8 9">
    <name type="scientific">Galendromus occidentalis</name>
    <name type="common">western predatory mite</name>
    <dbReference type="NCBI Taxonomy" id="34638"/>
    <lineage>
        <taxon>Eukaryota</taxon>
        <taxon>Metazoa</taxon>
        <taxon>Ecdysozoa</taxon>
        <taxon>Arthropoda</taxon>
        <taxon>Chelicerata</taxon>
        <taxon>Arachnida</taxon>
        <taxon>Acari</taxon>
        <taxon>Parasitiformes</taxon>
        <taxon>Mesostigmata</taxon>
        <taxon>Gamasina</taxon>
        <taxon>Phytoseioidea</taxon>
        <taxon>Phytoseiidae</taxon>
        <taxon>Typhlodrominae</taxon>
        <taxon>Galendromus</taxon>
    </lineage>
</organism>
<dbReference type="Pfam" id="PF07531">
    <property type="entry name" value="TAFH"/>
    <property type="match status" value="1"/>
</dbReference>
<dbReference type="GO" id="GO:0006367">
    <property type="term" value="P:transcription initiation at RNA polymerase II promoter"/>
    <property type="evidence" value="ECO:0007669"/>
    <property type="project" value="TreeGrafter"/>
</dbReference>
<evidence type="ECO:0000313" key="9">
    <source>
        <dbReference type="RefSeq" id="XP_003741274.1"/>
    </source>
</evidence>
<dbReference type="SUPFAM" id="SSF47113">
    <property type="entry name" value="Histone-fold"/>
    <property type="match status" value="1"/>
</dbReference>
<sequence>MQPGTTMAAPPVKPLTVQTSHSGNVQNSGSTQNTASQMSPNTAKKKCKNFLATLIRLASDQPEQTAANVKALIQGLIDGNIPPEDFTTQLQRELNSSPQPCLVPFLKKSLPHLRQSLMTKELSIDGVRPPPPGSLTIGQPGVPQAIIRSAPTTTVRLLHPTRMVTVTPSPRAILNTGHMISTGMTKSIVVQAPTPNKPMKDIIAKPVVQQKPPGAAPKPQVIRSVVTAGPNEKVRYGSALREDDDINDVAAMGGVNLQEESQRILASSDIVGATRSCGDDVFLNSSALEKRIHVIAKKHGLDSVDSDVIKLMSHAVQEKLKGYIERLNIISEHRAEPPAFKAEPAKFEPTSDVRSQLRFLDELDKLEKKRHEEHERELLIRVAKSRSKVEDPEQQKLKQRAKEMQKAEMEEMRQREANNTALQAIGIRKKPRLDGGLGASGPGGAKVLRPRIKRVNMKDMLFMLESDKHWMRSNFIYKSYLK</sequence>
<dbReference type="InterPro" id="IPR037249">
    <property type="entry name" value="TAFH/NHR1_dom_sf"/>
</dbReference>
<dbReference type="PANTHER" id="PTHR15138">
    <property type="entry name" value="TRANSCRIPTION INITIATION FACTOR TFIID SUBUNIT 4"/>
    <property type="match status" value="1"/>
</dbReference>
<dbReference type="GO" id="GO:0016251">
    <property type="term" value="F:RNA polymerase II general transcription initiation factor activity"/>
    <property type="evidence" value="ECO:0007669"/>
    <property type="project" value="TreeGrafter"/>
</dbReference>
<dbReference type="InterPro" id="IPR003894">
    <property type="entry name" value="TAFH_NHR1"/>
</dbReference>
<dbReference type="Pfam" id="PF05236">
    <property type="entry name" value="TAF4"/>
    <property type="match status" value="1"/>
</dbReference>
<comment type="subcellular location">
    <subcellularLocation>
        <location evidence="1">Nucleus</location>
    </subcellularLocation>
</comment>
<dbReference type="InterPro" id="IPR009072">
    <property type="entry name" value="Histone-fold"/>
</dbReference>
<evidence type="ECO:0000256" key="2">
    <source>
        <dbReference type="ARBA" id="ARBA00006178"/>
    </source>
</evidence>
<keyword evidence="5" id="KW-0539">Nucleus</keyword>
<feature type="compositionally biased region" description="Polar residues" evidence="6">
    <location>
        <begin position="16"/>
        <end position="42"/>
    </location>
</feature>
<evidence type="ECO:0000256" key="3">
    <source>
        <dbReference type="ARBA" id="ARBA00023015"/>
    </source>
</evidence>
<reference evidence="9" key="1">
    <citation type="submission" date="2025-08" db="UniProtKB">
        <authorList>
            <consortium name="RefSeq"/>
        </authorList>
    </citation>
    <scope>IDENTIFICATION</scope>
</reference>
<keyword evidence="4" id="KW-0804">Transcription</keyword>
<evidence type="ECO:0000256" key="6">
    <source>
        <dbReference type="SAM" id="MobiDB-lite"/>
    </source>
</evidence>
<evidence type="ECO:0000259" key="7">
    <source>
        <dbReference type="PROSITE" id="PS51119"/>
    </source>
</evidence>
<dbReference type="Gene3D" id="1.10.20.10">
    <property type="entry name" value="Histone, subunit A"/>
    <property type="match status" value="1"/>
</dbReference>
<dbReference type="Gene3D" id="1.20.120.1110">
    <property type="entry name" value="TAFH/NHR1 domain"/>
    <property type="match status" value="1"/>
</dbReference>
<dbReference type="GO" id="GO:0046982">
    <property type="term" value="F:protein heterodimerization activity"/>
    <property type="evidence" value="ECO:0007669"/>
    <property type="project" value="InterPro"/>
</dbReference>
<dbReference type="GeneID" id="100900110"/>
<evidence type="ECO:0000256" key="5">
    <source>
        <dbReference type="ARBA" id="ARBA00023242"/>
    </source>
</evidence>
<protein>
    <submittedName>
        <fullName evidence="9">Transcription initiation factor TFIID subunit 4</fullName>
    </submittedName>
</protein>
<accession>A0AAJ6VWV2</accession>